<evidence type="ECO:0000259" key="11">
    <source>
        <dbReference type="Pfam" id="PF02866"/>
    </source>
</evidence>
<dbReference type="UniPathway" id="UPA00554">
    <property type="reaction ID" value="UER00611"/>
</dbReference>
<dbReference type="EMBL" id="MCFE01001241">
    <property type="protein sequence ID" value="ORX64069.1"/>
    <property type="molecule type" value="Genomic_DNA"/>
</dbReference>
<dbReference type="PRINTS" id="PR00086">
    <property type="entry name" value="LLDHDRGNASE"/>
</dbReference>
<evidence type="ECO:0000256" key="4">
    <source>
        <dbReference type="ARBA" id="ARBA00023002"/>
    </source>
</evidence>
<organism evidence="12 14">
    <name type="scientific">Basidiobolus meristosporus CBS 931.73</name>
    <dbReference type="NCBI Taxonomy" id="1314790"/>
    <lineage>
        <taxon>Eukaryota</taxon>
        <taxon>Fungi</taxon>
        <taxon>Fungi incertae sedis</taxon>
        <taxon>Zoopagomycota</taxon>
        <taxon>Entomophthoromycotina</taxon>
        <taxon>Basidiobolomycetes</taxon>
        <taxon>Basidiobolales</taxon>
        <taxon>Basidiobolaceae</taxon>
        <taxon>Basidiobolus</taxon>
    </lineage>
</organism>
<evidence type="ECO:0000256" key="1">
    <source>
        <dbReference type="ARBA" id="ARBA00004843"/>
    </source>
</evidence>
<gene>
    <name evidence="12" type="ORF">K493DRAFT_368737</name>
    <name evidence="13" type="ORF">K493DRAFT_408167</name>
</gene>
<dbReference type="SUPFAM" id="SSF51735">
    <property type="entry name" value="NAD(P)-binding Rossmann-fold domains"/>
    <property type="match status" value="1"/>
</dbReference>
<feature type="binding site" evidence="8">
    <location>
        <position position="95"/>
    </location>
    <ligand>
        <name>NAD(+)</name>
        <dbReference type="ChEBI" id="CHEBI:57540"/>
    </ligand>
</feature>
<accession>A0A1Y1VS13</accession>
<dbReference type="NCBIfam" id="TIGR01771">
    <property type="entry name" value="L-LDH-NAD"/>
    <property type="match status" value="1"/>
</dbReference>
<evidence type="ECO:0000313" key="14">
    <source>
        <dbReference type="Proteomes" id="UP000193498"/>
    </source>
</evidence>
<reference evidence="12 14" key="1">
    <citation type="submission" date="2016-07" db="EMBL/GenBank/DDBJ databases">
        <title>Pervasive Adenine N6-methylation of Active Genes in Fungi.</title>
        <authorList>
            <consortium name="DOE Joint Genome Institute"/>
            <person name="Mondo S.J."/>
            <person name="Dannebaum R.O."/>
            <person name="Kuo R.C."/>
            <person name="Labutti K."/>
            <person name="Haridas S."/>
            <person name="Kuo A."/>
            <person name="Salamov A."/>
            <person name="Ahrendt S.R."/>
            <person name="Lipzen A."/>
            <person name="Sullivan W."/>
            <person name="Andreopoulos W.B."/>
            <person name="Clum A."/>
            <person name="Lindquist E."/>
            <person name="Daum C."/>
            <person name="Ramamoorthy G.K."/>
            <person name="Gryganskyi A."/>
            <person name="Culley D."/>
            <person name="Magnuson J.K."/>
            <person name="James T.Y."/>
            <person name="O'Malley M.A."/>
            <person name="Stajich J.E."/>
            <person name="Spatafora J.W."/>
            <person name="Visel A."/>
            <person name="Grigoriev I.V."/>
        </authorList>
    </citation>
    <scope>NUCLEOTIDE SEQUENCE [LARGE SCALE GENOMIC DNA]</scope>
    <source>
        <strain evidence="12 14">CBS 931.73</strain>
    </source>
</reference>
<comment type="similarity">
    <text evidence="2">Belongs to the LDH/MDH superfamily. LDH family.</text>
</comment>
<dbReference type="SMR" id="A0A1Y1VS13"/>
<dbReference type="STRING" id="1314790.A0A1Y1VS13"/>
<dbReference type="InterPro" id="IPR015955">
    <property type="entry name" value="Lactate_DH/Glyco_Ohase_4_C"/>
</dbReference>
<dbReference type="FunCoup" id="A0A1Y1VS13">
    <property type="interactions" value="196"/>
</dbReference>
<dbReference type="InParanoid" id="A0A1Y1VS13"/>
<dbReference type="InterPro" id="IPR022383">
    <property type="entry name" value="Lactate/malate_DH_C"/>
</dbReference>
<dbReference type="AlphaFoldDB" id="A0A1Y1VS13"/>
<sequence>MPANKTIAIIGCGAVGASCASSIILRNVSCELLMVDINQKVAEGQALDLADSQFLSSTKVRVGTYQEAGQADIIVITAGANQRPGETRLQLIAKNFNILNSVITSMAPIKPTAKIMLVANPVDVLTHIAQKISGLPKNQVFGSGTFLDSGRLRLELSKILGVSEPAIHCYAMGEHGDHQFVAWSSARVGGVPLLDYPQMKGVDLDALSHGVSRKAYEIIERKGATYYGIGACVASLCDTVLHDRRDIRPISCYNEKYDSYVSMPAVVGSNGVESIIDIQLNETEQKKMDNAVAAMKSVLSECN</sequence>
<dbReference type="PANTHER" id="PTHR43128">
    <property type="entry name" value="L-2-HYDROXYCARBOXYLATE DEHYDROGENASE (NAD(P)(+))"/>
    <property type="match status" value="1"/>
</dbReference>
<dbReference type="InterPro" id="IPR011304">
    <property type="entry name" value="L-lactate_DH"/>
</dbReference>
<dbReference type="Gene3D" id="3.90.110.10">
    <property type="entry name" value="Lactate dehydrogenase/glycoside hydrolase, family 4, C-terminal"/>
    <property type="match status" value="1"/>
</dbReference>
<dbReference type="Pfam" id="PF02866">
    <property type="entry name" value="Ldh_1_C"/>
    <property type="match status" value="1"/>
</dbReference>
<dbReference type="GO" id="GO:0004459">
    <property type="term" value="F:L-lactate dehydrogenase (NAD+) activity"/>
    <property type="evidence" value="ECO:0007669"/>
    <property type="project" value="UniProtKB-EC"/>
</dbReference>
<dbReference type="InterPro" id="IPR001557">
    <property type="entry name" value="L-lactate/malate_DH"/>
</dbReference>
<evidence type="ECO:0000313" key="13">
    <source>
        <dbReference type="EMBL" id="ORX93998.1"/>
    </source>
</evidence>
<dbReference type="EC" id="1.1.1.27" evidence="3"/>
<name>A0A1Y1VS13_9FUNG</name>
<protein>
    <recommendedName>
        <fullName evidence="3">L-lactate dehydrogenase</fullName>
        <ecNumber evidence="3">1.1.1.27</ecNumber>
    </recommendedName>
</protein>
<dbReference type="SUPFAM" id="SSF56327">
    <property type="entry name" value="LDH C-terminal domain-like"/>
    <property type="match status" value="1"/>
</dbReference>
<dbReference type="Pfam" id="PF00056">
    <property type="entry name" value="Ldh_1_N"/>
    <property type="match status" value="1"/>
</dbReference>
<evidence type="ECO:0000256" key="3">
    <source>
        <dbReference type="ARBA" id="ARBA00012967"/>
    </source>
</evidence>
<evidence type="ECO:0000256" key="6">
    <source>
        <dbReference type="ARBA" id="ARBA00049258"/>
    </source>
</evidence>
<evidence type="ECO:0000256" key="7">
    <source>
        <dbReference type="PIRSR" id="PIRSR000102-1"/>
    </source>
</evidence>
<evidence type="ECO:0000256" key="9">
    <source>
        <dbReference type="RuleBase" id="RU003369"/>
    </source>
</evidence>
<evidence type="ECO:0000313" key="12">
    <source>
        <dbReference type="EMBL" id="ORX64069.1"/>
    </source>
</evidence>
<feature type="domain" description="Lactate/malate dehydrogenase C-terminal" evidence="11">
    <location>
        <begin position="145"/>
        <end position="300"/>
    </location>
</feature>
<comment type="pathway">
    <text evidence="1">Fermentation; pyruvate fermentation to lactate; (S)-lactate from pyruvate: step 1/1.</text>
</comment>
<dbReference type="PIRSF" id="PIRSF000102">
    <property type="entry name" value="Lac_mal_DH"/>
    <property type="match status" value="1"/>
</dbReference>
<proteinExistence type="inferred from homology"/>
<comment type="caution">
    <text evidence="12">The sequence shown here is derived from an EMBL/GenBank/DDBJ whole genome shotgun (WGS) entry which is preliminary data.</text>
</comment>
<dbReference type="Gene3D" id="3.40.50.720">
    <property type="entry name" value="NAD(P)-binding Rossmann-like Domain"/>
    <property type="match status" value="1"/>
</dbReference>
<feature type="binding site" evidence="8">
    <location>
        <begin position="11"/>
        <end position="16"/>
    </location>
    <ligand>
        <name>NAD(+)</name>
        <dbReference type="ChEBI" id="CHEBI:57540"/>
    </ligand>
</feature>
<feature type="binding site" evidence="8">
    <location>
        <begin position="118"/>
        <end position="120"/>
    </location>
    <ligand>
        <name>NAD(+)</name>
        <dbReference type="ChEBI" id="CHEBI:57540"/>
    </ligand>
</feature>
<dbReference type="GO" id="GO:0006089">
    <property type="term" value="P:lactate metabolic process"/>
    <property type="evidence" value="ECO:0007669"/>
    <property type="project" value="TreeGrafter"/>
</dbReference>
<feature type="domain" description="Lactate/malate dehydrogenase N-terminal" evidence="10">
    <location>
        <begin position="7"/>
        <end position="142"/>
    </location>
</feature>
<dbReference type="HAMAP" id="MF_00488">
    <property type="entry name" value="Lactate_dehydrog"/>
    <property type="match status" value="1"/>
</dbReference>
<feature type="active site" description="Proton acceptor" evidence="7">
    <location>
        <position position="175"/>
    </location>
</feature>
<dbReference type="EMBL" id="MCFE01000216">
    <property type="protein sequence ID" value="ORX93998.1"/>
    <property type="molecule type" value="Genomic_DNA"/>
</dbReference>
<dbReference type="PROSITE" id="PS51257">
    <property type="entry name" value="PROKAR_LIPOPROTEIN"/>
    <property type="match status" value="1"/>
</dbReference>
<feature type="binding site" evidence="8">
    <location>
        <position position="36"/>
    </location>
    <ligand>
        <name>NAD(+)</name>
        <dbReference type="ChEBI" id="CHEBI:57540"/>
    </ligand>
</feature>
<keyword evidence="5 8" id="KW-0520">NAD</keyword>
<dbReference type="InterPro" id="IPR036291">
    <property type="entry name" value="NAD(P)-bd_dom_sf"/>
</dbReference>
<keyword evidence="4 9" id="KW-0560">Oxidoreductase</keyword>
<dbReference type="Proteomes" id="UP000193498">
    <property type="component" value="Unassembled WGS sequence"/>
</dbReference>
<evidence type="ECO:0000256" key="8">
    <source>
        <dbReference type="PIRSR" id="PIRSR000102-3"/>
    </source>
</evidence>
<dbReference type="PANTHER" id="PTHR43128:SF16">
    <property type="entry name" value="L-LACTATE DEHYDROGENASE"/>
    <property type="match status" value="1"/>
</dbReference>
<dbReference type="GO" id="GO:0005737">
    <property type="term" value="C:cytoplasm"/>
    <property type="evidence" value="ECO:0007669"/>
    <property type="project" value="InterPro"/>
</dbReference>
<dbReference type="OrthoDB" id="6270329at2759"/>
<evidence type="ECO:0000259" key="10">
    <source>
        <dbReference type="Pfam" id="PF00056"/>
    </source>
</evidence>
<keyword evidence="14" id="KW-1185">Reference proteome</keyword>
<evidence type="ECO:0000256" key="2">
    <source>
        <dbReference type="ARBA" id="ARBA00006054"/>
    </source>
</evidence>
<evidence type="ECO:0000256" key="5">
    <source>
        <dbReference type="ARBA" id="ARBA00023027"/>
    </source>
</evidence>
<comment type="catalytic activity">
    <reaction evidence="6">
        <text>(S)-lactate + NAD(+) = pyruvate + NADH + H(+)</text>
        <dbReference type="Rhea" id="RHEA:23444"/>
        <dbReference type="ChEBI" id="CHEBI:15361"/>
        <dbReference type="ChEBI" id="CHEBI:15378"/>
        <dbReference type="ChEBI" id="CHEBI:16651"/>
        <dbReference type="ChEBI" id="CHEBI:57540"/>
        <dbReference type="ChEBI" id="CHEBI:57945"/>
        <dbReference type="EC" id="1.1.1.27"/>
    </reaction>
</comment>
<dbReference type="InterPro" id="IPR001236">
    <property type="entry name" value="Lactate/malate_DH_N"/>
</dbReference>